<sequence>MDFFDKLSRQLLKNNAVSDKRLRALVEMEEEDEESAELFYNLALRRSASDMAYHEHKRATHLMYKSTFESFT</sequence>
<evidence type="ECO:0000313" key="2">
    <source>
        <dbReference type="Proteomes" id="UP000221580"/>
    </source>
</evidence>
<reference evidence="1 2" key="2">
    <citation type="submission" date="2017-10" db="EMBL/GenBank/DDBJ databases">
        <title>Bacterial endophytes that colonize and modify switchgrass growth.</title>
        <authorList>
            <person name="Debolt S."/>
        </authorList>
    </citation>
    <scope>NUCLEOTIDE SEQUENCE [LARGE SCALE GENOMIC DNA]</scope>
    <source>
        <strain evidence="1 2">A2-S9</strain>
    </source>
</reference>
<dbReference type="EMBL" id="PDJN01000003">
    <property type="protein sequence ID" value="PFG59753.1"/>
    <property type="molecule type" value="Genomic_DNA"/>
</dbReference>
<reference evidence="1 2" key="1">
    <citation type="submission" date="2017-09" db="EMBL/GenBank/DDBJ databases">
        <authorList>
            <person name="DeBolt S."/>
            <person name="Huntemann M."/>
            <person name="Clum A."/>
            <person name="Pillay M."/>
            <person name="Palaniappan K."/>
            <person name="Varghese N."/>
            <person name="Mikhailova N."/>
            <person name="Stamatis D."/>
            <person name="Reddy T."/>
            <person name="Daum C."/>
            <person name="Shapiro N."/>
            <person name="Ivanova N."/>
            <person name="Kyrpides N."/>
            <person name="Woyke T."/>
        </authorList>
    </citation>
    <scope>NUCLEOTIDE SEQUENCE [LARGE SCALE GENOMIC DNA]</scope>
    <source>
        <strain evidence="1 2">A2-S9</strain>
    </source>
</reference>
<proteinExistence type="predicted"/>
<gene>
    <name evidence="1" type="ORF">DM05_4442</name>
</gene>
<protein>
    <submittedName>
        <fullName evidence="1">Uncharacterized protein</fullName>
    </submittedName>
</protein>
<name>A0A7Z1GKZ3_9PSED</name>
<dbReference type="RefSeq" id="WP_027606896.1">
    <property type="nucleotide sequence ID" value="NZ_PDJN01000003.1"/>
</dbReference>
<dbReference type="AlphaFoldDB" id="A0A7Z1GKZ3"/>
<comment type="caution">
    <text evidence="1">The sequence shown here is derived from an EMBL/GenBank/DDBJ whole genome shotgun (WGS) entry which is preliminary data.</text>
</comment>
<dbReference type="Proteomes" id="UP000221580">
    <property type="component" value="Unassembled WGS sequence"/>
</dbReference>
<organism evidence="1 2">
    <name type="scientific">Pseudomonas poae</name>
    <dbReference type="NCBI Taxonomy" id="200451"/>
    <lineage>
        <taxon>Bacteria</taxon>
        <taxon>Pseudomonadati</taxon>
        <taxon>Pseudomonadota</taxon>
        <taxon>Gammaproteobacteria</taxon>
        <taxon>Pseudomonadales</taxon>
        <taxon>Pseudomonadaceae</taxon>
        <taxon>Pseudomonas</taxon>
    </lineage>
</organism>
<accession>A0A7Z1GKZ3</accession>
<evidence type="ECO:0000313" key="1">
    <source>
        <dbReference type="EMBL" id="PFG59753.1"/>
    </source>
</evidence>